<evidence type="ECO:0000313" key="2">
    <source>
        <dbReference type="Proteomes" id="UP000776276"/>
    </source>
</evidence>
<evidence type="ECO:0000313" key="1">
    <source>
        <dbReference type="EMBL" id="MBU3077664.1"/>
    </source>
</evidence>
<dbReference type="Proteomes" id="UP000776276">
    <property type="component" value="Unassembled WGS sequence"/>
</dbReference>
<protein>
    <submittedName>
        <fullName evidence="1">Uncharacterized protein</fullName>
    </submittedName>
</protein>
<keyword evidence="2" id="KW-1185">Reference proteome</keyword>
<name>A0ABS6BK81_9SPHN</name>
<comment type="caution">
    <text evidence="1">The sequence shown here is derived from an EMBL/GenBank/DDBJ whole genome shotgun (WGS) entry which is preliminary data.</text>
</comment>
<organism evidence="1 2">
    <name type="scientific">Sphingomonas quercus</name>
    <dbReference type="NCBI Taxonomy" id="2842451"/>
    <lineage>
        <taxon>Bacteria</taxon>
        <taxon>Pseudomonadati</taxon>
        <taxon>Pseudomonadota</taxon>
        <taxon>Alphaproteobacteria</taxon>
        <taxon>Sphingomonadales</taxon>
        <taxon>Sphingomonadaceae</taxon>
        <taxon>Sphingomonas</taxon>
    </lineage>
</organism>
<proteinExistence type="predicted"/>
<gene>
    <name evidence="1" type="ORF">KOF26_07260</name>
</gene>
<dbReference type="EMBL" id="JAHKRT010000003">
    <property type="protein sequence ID" value="MBU3077664.1"/>
    <property type="molecule type" value="Genomic_DNA"/>
</dbReference>
<reference evidence="1 2" key="1">
    <citation type="submission" date="2021-06" db="EMBL/GenBank/DDBJ databases">
        <title>Sphingomonas sp. XMGL2, whole genome shotgun sequencing project.</title>
        <authorList>
            <person name="Zhao G."/>
            <person name="Shen L."/>
        </authorList>
    </citation>
    <scope>NUCLEOTIDE SEQUENCE [LARGE SCALE GENOMIC DNA]</scope>
    <source>
        <strain evidence="1 2">XMGL2</strain>
    </source>
</reference>
<dbReference type="RefSeq" id="WP_216322512.1">
    <property type="nucleotide sequence ID" value="NZ_JAHKRT010000003.1"/>
</dbReference>
<sequence length="74" mass="8404">MSAKIPLFPNLQGPLRSGTLREMFAAWRALPDGVNSENAHITMDFENIRLPGSVVDENFGTLHARRIRHLIRHL</sequence>
<accession>A0ABS6BK81</accession>